<dbReference type="GeneTree" id="ENSGT00520000058756"/>
<proteinExistence type="predicted"/>
<evidence type="ECO:0000256" key="5">
    <source>
        <dbReference type="SAM" id="MobiDB-lite"/>
    </source>
</evidence>
<feature type="compositionally biased region" description="Low complexity" evidence="5">
    <location>
        <begin position="139"/>
        <end position="148"/>
    </location>
</feature>
<dbReference type="Ensembl" id="ENSLACT00000004882.1">
    <property type="protein sequence ID" value="ENSLACP00000004840.1"/>
    <property type="gene ID" value="ENSLACG00000004304.1"/>
</dbReference>
<dbReference type="InterPro" id="IPR000571">
    <property type="entry name" value="Znf_CCCH"/>
</dbReference>
<organism evidence="7 8">
    <name type="scientific">Latimeria chalumnae</name>
    <name type="common">Coelacanth</name>
    <dbReference type="NCBI Taxonomy" id="7897"/>
    <lineage>
        <taxon>Eukaryota</taxon>
        <taxon>Metazoa</taxon>
        <taxon>Chordata</taxon>
        <taxon>Craniata</taxon>
        <taxon>Vertebrata</taxon>
        <taxon>Euteleostomi</taxon>
        <taxon>Coelacanthiformes</taxon>
        <taxon>Coelacanthidae</taxon>
        <taxon>Latimeria</taxon>
    </lineage>
</organism>
<dbReference type="Pfam" id="PF00642">
    <property type="entry name" value="zf-CCCH"/>
    <property type="match status" value="1"/>
</dbReference>
<reference evidence="7" key="2">
    <citation type="submission" date="2025-08" db="UniProtKB">
        <authorList>
            <consortium name="Ensembl"/>
        </authorList>
    </citation>
    <scope>IDENTIFICATION</scope>
</reference>
<dbReference type="SUPFAM" id="SSF90229">
    <property type="entry name" value="CCCH zinc finger"/>
    <property type="match status" value="1"/>
</dbReference>
<feature type="region of interest" description="Disordered" evidence="5">
    <location>
        <begin position="1"/>
        <end position="67"/>
    </location>
</feature>
<feature type="compositionally biased region" description="Low complexity" evidence="5">
    <location>
        <begin position="16"/>
        <end position="26"/>
    </location>
</feature>
<dbReference type="PROSITE" id="PS50103">
    <property type="entry name" value="ZF_C3H1"/>
    <property type="match status" value="1"/>
</dbReference>
<evidence type="ECO:0000313" key="7">
    <source>
        <dbReference type="Ensembl" id="ENSLACP00000004840.1"/>
    </source>
</evidence>
<evidence type="ECO:0000313" key="8">
    <source>
        <dbReference type="Proteomes" id="UP000008672"/>
    </source>
</evidence>
<accession>H3A5B9</accession>
<dbReference type="HOGENOM" id="CLU_101213_2_0_1"/>
<dbReference type="STRING" id="7897.ENSLACP00000004840"/>
<dbReference type="EMBL" id="AFYH01254750">
    <property type="status" value="NOT_ANNOTATED_CDS"/>
    <property type="molecule type" value="Genomic_DNA"/>
</dbReference>
<reference evidence="8" key="1">
    <citation type="submission" date="2011-08" db="EMBL/GenBank/DDBJ databases">
        <title>The draft genome of Latimeria chalumnae.</title>
        <authorList>
            <person name="Di Palma F."/>
            <person name="Alfoldi J."/>
            <person name="Johnson J."/>
            <person name="Berlin A."/>
            <person name="Gnerre S."/>
            <person name="Jaffe D."/>
            <person name="MacCallum I."/>
            <person name="Young S."/>
            <person name="Walker B.J."/>
            <person name="Lander E."/>
            <person name="Lindblad-Toh K."/>
        </authorList>
    </citation>
    <scope>NUCLEOTIDE SEQUENCE [LARGE SCALE GENOMIC DNA]</scope>
    <source>
        <strain evidence="8">Wild caught</strain>
    </source>
</reference>
<keyword evidence="3 4" id="KW-0862">Zinc</keyword>
<evidence type="ECO:0000256" key="3">
    <source>
        <dbReference type="ARBA" id="ARBA00022833"/>
    </source>
</evidence>
<dbReference type="OMA" id="KVCVSYR"/>
<dbReference type="Gene3D" id="4.10.1000.10">
    <property type="entry name" value="Zinc finger, CCCH-type"/>
    <property type="match status" value="1"/>
</dbReference>
<dbReference type="GO" id="GO:0008270">
    <property type="term" value="F:zinc ion binding"/>
    <property type="evidence" value="ECO:0007669"/>
    <property type="project" value="UniProtKB-KW"/>
</dbReference>
<feature type="region of interest" description="Disordered" evidence="5">
    <location>
        <begin position="125"/>
        <end position="190"/>
    </location>
</feature>
<dbReference type="InParanoid" id="H3A5B9"/>
<evidence type="ECO:0000256" key="4">
    <source>
        <dbReference type="PROSITE-ProRule" id="PRU00723"/>
    </source>
</evidence>
<evidence type="ECO:0000256" key="2">
    <source>
        <dbReference type="ARBA" id="ARBA00022771"/>
    </source>
</evidence>
<evidence type="ECO:0000259" key="6">
    <source>
        <dbReference type="PROSITE" id="PS50103"/>
    </source>
</evidence>
<dbReference type="eggNOG" id="ENOG502S7MR">
    <property type="taxonomic scope" value="Eukaryota"/>
</dbReference>
<dbReference type="AlphaFoldDB" id="H3A5B9"/>
<sequence>NCFIAAEVSSDEDSSSSDVAPEVPESSRPPAPTASTSRDLNYLTATRLPAPELGRSRQQSSVFRNPFREEQREKLSVLQKHVQLTVPDISKQGDGRKICLKYRKEGRCRYGTNCKFAHDSDLQLPVQPDPQASQRGSVALAHAEAGCAAEEEQPPGRGKRKPGVGDTLIPPKKALKSYQSQLAKERPWSL</sequence>
<feature type="zinc finger region" description="C3H1-type" evidence="4">
    <location>
        <begin position="93"/>
        <end position="121"/>
    </location>
</feature>
<keyword evidence="1 4" id="KW-0479">Metal-binding</keyword>
<dbReference type="InterPro" id="IPR036855">
    <property type="entry name" value="Znf_CCCH_sf"/>
</dbReference>
<feature type="domain" description="C3H1-type" evidence="6">
    <location>
        <begin position="93"/>
        <end position="121"/>
    </location>
</feature>
<dbReference type="SMART" id="SM00356">
    <property type="entry name" value="ZnF_C3H1"/>
    <property type="match status" value="1"/>
</dbReference>
<keyword evidence="2 4" id="KW-0863">Zinc-finger</keyword>
<evidence type="ECO:0000256" key="1">
    <source>
        <dbReference type="ARBA" id="ARBA00022723"/>
    </source>
</evidence>
<reference evidence="7" key="3">
    <citation type="submission" date="2025-09" db="UniProtKB">
        <authorList>
            <consortium name="Ensembl"/>
        </authorList>
    </citation>
    <scope>IDENTIFICATION</scope>
</reference>
<name>H3A5B9_LATCH</name>
<keyword evidence="8" id="KW-1185">Reference proteome</keyword>
<dbReference type="Proteomes" id="UP000008672">
    <property type="component" value="Unassembled WGS sequence"/>
</dbReference>
<protein>
    <submittedName>
        <fullName evidence="7">Si:ch211-113e8.11</fullName>
    </submittedName>
</protein>
<dbReference type="Bgee" id="ENSLACG00000004304">
    <property type="expression patterns" value="Expressed in muscle tissue and 6 other cell types or tissues"/>
</dbReference>